<evidence type="ECO:0000313" key="2">
    <source>
        <dbReference type="EMBL" id="KAE9411486.1"/>
    </source>
</evidence>
<dbReference type="OrthoDB" id="2355984at2759"/>
<feature type="region of interest" description="Disordered" evidence="1">
    <location>
        <begin position="35"/>
        <end position="63"/>
    </location>
</feature>
<keyword evidence="3" id="KW-1185">Reference proteome</keyword>
<dbReference type="Proteomes" id="UP000799118">
    <property type="component" value="Unassembled WGS sequence"/>
</dbReference>
<accession>A0A6A4ILX3</accession>
<reference evidence="2" key="1">
    <citation type="journal article" date="2019" name="Environ. Microbiol.">
        <title>Fungal ecological strategies reflected in gene transcription - a case study of two litter decomposers.</title>
        <authorList>
            <person name="Barbi F."/>
            <person name="Kohler A."/>
            <person name="Barry K."/>
            <person name="Baskaran P."/>
            <person name="Daum C."/>
            <person name="Fauchery L."/>
            <person name="Ihrmark K."/>
            <person name="Kuo A."/>
            <person name="LaButti K."/>
            <person name="Lipzen A."/>
            <person name="Morin E."/>
            <person name="Grigoriev I.V."/>
            <person name="Henrissat B."/>
            <person name="Lindahl B."/>
            <person name="Martin F."/>
        </authorList>
    </citation>
    <scope>NUCLEOTIDE SEQUENCE</scope>
    <source>
        <strain evidence="2">JB14</strain>
    </source>
</reference>
<name>A0A6A4ILX3_9AGAR</name>
<organism evidence="2 3">
    <name type="scientific">Gymnopus androsaceus JB14</name>
    <dbReference type="NCBI Taxonomy" id="1447944"/>
    <lineage>
        <taxon>Eukaryota</taxon>
        <taxon>Fungi</taxon>
        <taxon>Dikarya</taxon>
        <taxon>Basidiomycota</taxon>
        <taxon>Agaricomycotina</taxon>
        <taxon>Agaricomycetes</taxon>
        <taxon>Agaricomycetidae</taxon>
        <taxon>Agaricales</taxon>
        <taxon>Marasmiineae</taxon>
        <taxon>Omphalotaceae</taxon>
        <taxon>Gymnopus</taxon>
    </lineage>
</organism>
<evidence type="ECO:0000313" key="3">
    <source>
        <dbReference type="Proteomes" id="UP000799118"/>
    </source>
</evidence>
<gene>
    <name evidence="2" type="ORF">BT96DRAFT_930562</name>
</gene>
<feature type="compositionally biased region" description="Polar residues" evidence="1">
    <location>
        <begin position="35"/>
        <end position="55"/>
    </location>
</feature>
<proteinExistence type="predicted"/>
<sequence>MCLQVACPFLTQSTYCVESSGVITLSDLSNSQITMPLMNSNSSSPRLTHNRSPSGEESPKPSLLQQISLRSLLRKALHFTSSSLTLAKLDGASLQPKEQTETPMLLQHLRREPAKERKMDLITIPRTGKPKAPLVERLTRQSYPGSIAHPLPKSTSQNLLRKPDLFLQILPTNQIFSSKDWDNIVTGKPARFNHVFLSMHATTLDERQTQKVGEVEFKSRPPVTGKTVNNSGDWQIVFAKYSKALTFVFPHQAGELEKYTLPEVDYHKVINYDKAIQYQVSQLRQYELH</sequence>
<dbReference type="EMBL" id="ML769383">
    <property type="protein sequence ID" value="KAE9411486.1"/>
    <property type="molecule type" value="Genomic_DNA"/>
</dbReference>
<evidence type="ECO:0000256" key="1">
    <source>
        <dbReference type="SAM" id="MobiDB-lite"/>
    </source>
</evidence>
<dbReference type="AlphaFoldDB" id="A0A6A4ILX3"/>
<protein>
    <submittedName>
        <fullName evidence="2">Uncharacterized protein</fullName>
    </submittedName>
</protein>